<reference evidence="1" key="1">
    <citation type="submission" date="2021-11" db="EMBL/GenBank/DDBJ databases">
        <title>Fusarium solani-melongenae Genome sequencing and assembly.</title>
        <authorList>
            <person name="Xie S."/>
            <person name="Huang L."/>
            <person name="Zhang X."/>
        </authorList>
    </citation>
    <scope>NUCLEOTIDE SEQUENCE</scope>
    <source>
        <strain evidence="1">CRI 24-3</strain>
    </source>
</reference>
<sequence length="187" mass="21348">MPLPGPGRKLKPMPCFQQLVPLVSFGNSYIYSIHEQDGGSSTISFYCPQPHLSSFASLSSLTTRSLPSRSTPRRHPPTAIRTPRPRQRPSPQRRLAGPVKVLFIMRRDKREPQPKRARLTRKNLTLFDKMGNSKKTSTHRDSLSGLDSETRRRYREGLVHNEKRQPRTTTKTLTRPTPFRALAARPP</sequence>
<dbReference type="Proteomes" id="UP000830768">
    <property type="component" value="Chromosome 1"/>
</dbReference>
<proteinExistence type="predicted"/>
<organism evidence="1 2">
    <name type="scientific">Fusarium solani subsp. cucurbitae</name>
    <name type="common">Neocosmosporum cucurbitae</name>
    <dbReference type="NCBI Taxonomy" id="2747967"/>
    <lineage>
        <taxon>Eukaryota</taxon>
        <taxon>Fungi</taxon>
        <taxon>Dikarya</taxon>
        <taxon>Ascomycota</taxon>
        <taxon>Pezizomycotina</taxon>
        <taxon>Sordariomycetes</taxon>
        <taxon>Hypocreomycetidae</taxon>
        <taxon>Hypocreales</taxon>
        <taxon>Nectriaceae</taxon>
        <taxon>Fusarium</taxon>
        <taxon>Fusarium solani species complex</taxon>
    </lineage>
</organism>
<evidence type="ECO:0000313" key="1">
    <source>
        <dbReference type="EMBL" id="UPK90590.1"/>
    </source>
</evidence>
<protein>
    <submittedName>
        <fullName evidence="1">Uncharacterized protein</fullName>
    </submittedName>
</protein>
<accession>A0ACD3YNT2</accession>
<evidence type="ECO:0000313" key="2">
    <source>
        <dbReference type="Proteomes" id="UP000830768"/>
    </source>
</evidence>
<gene>
    <name evidence="1" type="ORF">LCI18_001525</name>
</gene>
<dbReference type="EMBL" id="CP090030">
    <property type="protein sequence ID" value="UPK90590.1"/>
    <property type="molecule type" value="Genomic_DNA"/>
</dbReference>
<name>A0ACD3YNT2_FUSSC</name>
<keyword evidence="2" id="KW-1185">Reference proteome</keyword>